<dbReference type="InterPro" id="IPR010652">
    <property type="entry name" value="DUF1232"/>
</dbReference>
<comment type="caution">
    <text evidence="7">The sequence shown here is derived from an EMBL/GenBank/DDBJ whole genome shotgun (WGS) entry which is preliminary data.</text>
</comment>
<organism evidence="7 8">
    <name type="scientific">Sphingobium chungbukense</name>
    <dbReference type="NCBI Taxonomy" id="56193"/>
    <lineage>
        <taxon>Bacteria</taxon>
        <taxon>Pseudomonadati</taxon>
        <taxon>Pseudomonadota</taxon>
        <taxon>Alphaproteobacteria</taxon>
        <taxon>Sphingomonadales</taxon>
        <taxon>Sphingomonadaceae</taxon>
        <taxon>Sphingobium</taxon>
    </lineage>
</organism>
<evidence type="ECO:0000313" key="8">
    <source>
        <dbReference type="Proteomes" id="UP000033874"/>
    </source>
</evidence>
<dbReference type="AlphaFoldDB" id="A0A0M3ASJ5"/>
<keyword evidence="2 5" id="KW-0812">Transmembrane</keyword>
<evidence type="ECO:0000256" key="1">
    <source>
        <dbReference type="ARBA" id="ARBA00004127"/>
    </source>
</evidence>
<feature type="transmembrane region" description="Helical" evidence="5">
    <location>
        <begin position="102"/>
        <end position="122"/>
    </location>
</feature>
<evidence type="ECO:0000259" key="6">
    <source>
        <dbReference type="Pfam" id="PF06803"/>
    </source>
</evidence>
<keyword evidence="3 5" id="KW-1133">Transmembrane helix</keyword>
<dbReference type="EMBL" id="LBIC01000003">
    <property type="protein sequence ID" value="KKW92863.1"/>
    <property type="molecule type" value="Genomic_DNA"/>
</dbReference>
<dbReference type="Proteomes" id="UP000033874">
    <property type="component" value="Unassembled WGS sequence"/>
</dbReference>
<protein>
    <submittedName>
        <fullName evidence="7">Membrane protein</fullName>
    </submittedName>
</protein>
<evidence type="ECO:0000313" key="7">
    <source>
        <dbReference type="EMBL" id="KKW92863.1"/>
    </source>
</evidence>
<proteinExistence type="predicted"/>
<evidence type="ECO:0000256" key="5">
    <source>
        <dbReference type="SAM" id="Phobius"/>
    </source>
</evidence>
<evidence type="ECO:0000256" key="3">
    <source>
        <dbReference type="ARBA" id="ARBA00022989"/>
    </source>
</evidence>
<sequence>MALQRLKSWARELKVDIIALWIAARASRTPLTAKLVAAGVAGYALSPVDLIPDFVPILGYLDDLIVLPLGIMLAIHLIPPALMADFRTQAQDMTDRPKSRIAMTLIVLLWLGLTLLVGLWALRRFA</sequence>
<evidence type="ECO:0000256" key="4">
    <source>
        <dbReference type="ARBA" id="ARBA00023136"/>
    </source>
</evidence>
<dbReference type="GO" id="GO:0012505">
    <property type="term" value="C:endomembrane system"/>
    <property type="evidence" value="ECO:0007669"/>
    <property type="project" value="UniProtKB-SubCell"/>
</dbReference>
<feature type="domain" description="DUF1232" evidence="6">
    <location>
        <begin position="33"/>
        <end position="69"/>
    </location>
</feature>
<name>A0A0M3ASJ5_9SPHN</name>
<keyword evidence="8" id="KW-1185">Reference proteome</keyword>
<dbReference type="Pfam" id="PF06803">
    <property type="entry name" value="DUF1232"/>
    <property type="match status" value="1"/>
</dbReference>
<keyword evidence="4 5" id="KW-0472">Membrane</keyword>
<dbReference type="PATRIC" id="fig|56193.3.peg.1687"/>
<reference evidence="7 8" key="1">
    <citation type="submission" date="2015-04" db="EMBL/GenBank/DDBJ databases">
        <title>Genome sequence of aromatic hydrocarbons-degrading Sphingobium chungbukense DJ77.</title>
        <authorList>
            <person name="Kim Y.-C."/>
            <person name="Chae J.-C."/>
        </authorList>
    </citation>
    <scope>NUCLEOTIDE SEQUENCE [LARGE SCALE GENOMIC DNA]</scope>
    <source>
        <strain evidence="7 8">DJ77</strain>
    </source>
</reference>
<dbReference type="RefSeq" id="WP_046763072.1">
    <property type="nucleotide sequence ID" value="NZ_LBIC01000003.1"/>
</dbReference>
<evidence type="ECO:0000256" key="2">
    <source>
        <dbReference type="ARBA" id="ARBA00022692"/>
    </source>
</evidence>
<comment type="subcellular location">
    <subcellularLocation>
        <location evidence="1">Endomembrane system</location>
        <topology evidence="1">Multi-pass membrane protein</topology>
    </subcellularLocation>
</comment>
<gene>
    <name evidence="7" type="ORF">YP76_08165</name>
</gene>
<accession>A0A0M3ASJ5</accession>
<dbReference type="STRING" id="56193.YP76_08165"/>
<feature type="transmembrane region" description="Helical" evidence="5">
    <location>
        <begin position="64"/>
        <end position="82"/>
    </location>
</feature>